<gene>
    <name evidence="1" type="ORF">EDD72_11720</name>
</gene>
<dbReference type="Proteomes" id="UP000295788">
    <property type="component" value="Unassembled WGS sequence"/>
</dbReference>
<organism evidence="1 2">
    <name type="scientific">Tepidibacillus fermentans</name>
    <dbReference type="NCBI Taxonomy" id="1281767"/>
    <lineage>
        <taxon>Bacteria</taxon>
        <taxon>Bacillati</taxon>
        <taxon>Bacillota</taxon>
        <taxon>Bacilli</taxon>
        <taxon>Bacillales</taxon>
        <taxon>Bacillaceae</taxon>
        <taxon>Tepidibacillus</taxon>
    </lineage>
</organism>
<accession>A0A4R3KBM1</accession>
<evidence type="ECO:0000313" key="1">
    <source>
        <dbReference type="EMBL" id="TCS80353.1"/>
    </source>
</evidence>
<dbReference type="EMBL" id="SMAB01000017">
    <property type="protein sequence ID" value="TCS80353.1"/>
    <property type="molecule type" value="Genomic_DNA"/>
</dbReference>
<comment type="caution">
    <text evidence="1">The sequence shown here is derived from an EMBL/GenBank/DDBJ whole genome shotgun (WGS) entry which is preliminary data.</text>
</comment>
<evidence type="ECO:0000313" key="2">
    <source>
        <dbReference type="Proteomes" id="UP000295788"/>
    </source>
</evidence>
<name>A0A4R3KBM1_9BACI</name>
<proteinExistence type="predicted"/>
<sequence length="34" mass="3627">MRKIFIFSGKAKDLKAAIKAEMEKAAATGNSKTA</sequence>
<keyword evidence="2" id="KW-1185">Reference proteome</keyword>
<dbReference type="AlphaFoldDB" id="A0A4R3KBM1"/>
<reference evidence="1 2" key="1">
    <citation type="submission" date="2019-03" db="EMBL/GenBank/DDBJ databases">
        <title>Genomic Encyclopedia of Type Strains, Phase IV (KMG-IV): sequencing the most valuable type-strain genomes for metagenomic binning, comparative biology and taxonomic classification.</title>
        <authorList>
            <person name="Goeker M."/>
        </authorList>
    </citation>
    <scope>NUCLEOTIDE SEQUENCE [LARGE SCALE GENOMIC DNA]</scope>
    <source>
        <strain evidence="1 2">DSM 23802</strain>
    </source>
</reference>
<protein>
    <submittedName>
        <fullName evidence="1">Uncharacterized protein</fullName>
    </submittedName>
</protein>